<dbReference type="NCBIfam" id="TIGR02443">
    <property type="entry name" value="YheV family putative zinc ribbon protein"/>
    <property type="match status" value="1"/>
</dbReference>
<dbReference type="AlphaFoldDB" id="A0A4Q7YP77"/>
<gene>
    <name evidence="1" type="ORF">EV700_2608</name>
</gene>
<reference evidence="1 2" key="1">
    <citation type="submission" date="2019-02" db="EMBL/GenBank/DDBJ databases">
        <title>Genomic Encyclopedia of Type Strains, Phase IV (KMG-IV): sequencing the most valuable type-strain genomes for metagenomic binning, comparative biology and taxonomic classification.</title>
        <authorList>
            <person name="Goeker M."/>
        </authorList>
    </citation>
    <scope>NUCLEOTIDE SEQUENCE [LARGE SCALE GENOMIC DNA]</scope>
    <source>
        <strain evidence="1 2">DSM 105135</strain>
    </source>
</reference>
<evidence type="ECO:0000313" key="1">
    <source>
        <dbReference type="EMBL" id="RZU38673.1"/>
    </source>
</evidence>
<comment type="caution">
    <text evidence="1">The sequence shown here is derived from an EMBL/GenBank/DDBJ whole genome shotgun (WGS) entry which is preliminary data.</text>
</comment>
<dbReference type="RefSeq" id="WP_130414443.1">
    <property type="nucleotide sequence ID" value="NZ_SHKX01000013.1"/>
</dbReference>
<organism evidence="1 2">
    <name type="scientific">Fluviicoccus keumensis</name>
    <dbReference type="NCBI Taxonomy" id="1435465"/>
    <lineage>
        <taxon>Bacteria</taxon>
        <taxon>Pseudomonadati</taxon>
        <taxon>Pseudomonadota</taxon>
        <taxon>Gammaproteobacteria</taxon>
        <taxon>Moraxellales</taxon>
        <taxon>Moraxellaceae</taxon>
        <taxon>Fluviicoccus</taxon>
    </lineage>
</organism>
<keyword evidence="2" id="KW-1185">Reference proteome</keyword>
<proteinExistence type="predicted"/>
<dbReference type="Pfam" id="PF09526">
    <property type="entry name" value="DUF2387"/>
    <property type="match status" value="1"/>
</dbReference>
<sequence length="67" mass="7639">MSVKRRFIAGAKCPRCEKTDVIRSCVSAEREWMECVSCGYEEERPTEVTPVEEHKDEGTGVVVFKTK</sequence>
<evidence type="ECO:0000313" key="2">
    <source>
        <dbReference type="Proteomes" id="UP000292423"/>
    </source>
</evidence>
<protein>
    <submittedName>
        <fullName evidence="1">Uncharacterized protein</fullName>
    </submittedName>
</protein>
<name>A0A4Q7YP77_9GAMM</name>
<dbReference type="EMBL" id="SHKX01000013">
    <property type="protein sequence ID" value="RZU38673.1"/>
    <property type="molecule type" value="Genomic_DNA"/>
</dbReference>
<dbReference type="InterPro" id="IPR012658">
    <property type="entry name" value="YheV"/>
</dbReference>
<dbReference type="OrthoDB" id="5881059at2"/>
<dbReference type="Proteomes" id="UP000292423">
    <property type="component" value="Unassembled WGS sequence"/>
</dbReference>
<accession>A0A4Q7YP77</accession>